<keyword evidence="1" id="KW-0472">Membrane</keyword>
<comment type="caution">
    <text evidence="2">The sequence shown here is derived from an EMBL/GenBank/DDBJ whole genome shotgun (WGS) entry which is preliminary data.</text>
</comment>
<name>A0A511NAN4_DEIC1</name>
<accession>A0A511NAN4</accession>
<dbReference type="Proteomes" id="UP000321306">
    <property type="component" value="Unassembled WGS sequence"/>
</dbReference>
<sequence length="122" mass="14087">MDTHFSWTITLPQVFMTIAWLLVLFSLVKFRGVKGPANGHLRWKIEMKDSVPYLLIAVAFMFLRDRDILSSPDCFFAIALSFLVVSIIKDVVSNTPWSDRTFTKILIFLLVGFFMVQLIVRL</sequence>
<feature type="transmembrane region" description="Helical" evidence="1">
    <location>
        <begin position="101"/>
        <end position="120"/>
    </location>
</feature>
<keyword evidence="1" id="KW-1133">Transmembrane helix</keyword>
<feature type="transmembrane region" description="Helical" evidence="1">
    <location>
        <begin position="75"/>
        <end position="92"/>
    </location>
</feature>
<dbReference type="EMBL" id="BJXB01000037">
    <property type="protein sequence ID" value="GEM49558.1"/>
    <property type="molecule type" value="Genomic_DNA"/>
</dbReference>
<organism evidence="2 3">
    <name type="scientific">Deinococcus cellulosilyticus (strain DSM 18568 / NBRC 106333 / KACC 11606 / 5516J-15)</name>
    <dbReference type="NCBI Taxonomy" id="1223518"/>
    <lineage>
        <taxon>Bacteria</taxon>
        <taxon>Thermotogati</taxon>
        <taxon>Deinococcota</taxon>
        <taxon>Deinococci</taxon>
        <taxon>Deinococcales</taxon>
        <taxon>Deinococcaceae</taxon>
        <taxon>Deinococcus</taxon>
    </lineage>
</organism>
<gene>
    <name evidence="2" type="ORF">DC3_51930</name>
</gene>
<protein>
    <submittedName>
        <fullName evidence="2">Uncharacterized protein</fullName>
    </submittedName>
</protein>
<feature type="transmembrane region" description="Helical" evidence="1">
    <location>
        <begin position="6"/>
        <end position="30"/>
    </location>
</feature>
<evidence type="ECO:0000313" key="3">
    <source>
        <dbReference type="Proteomes" id="UP000321306"/>
    </source>
</evidence>
<evidence type="ECO:0000256" key="1">
    <source>
        <dbReference type="SAM" id="Phobius"/>
    </source>
</evidence>
<dbReference type="AlphaFoldDB" id="A0A511NAN4"/>
<keyword evidence="3" id="KW-1185">Reference proteome</keyword>
<reference evidence="2 3" key="1">
    <citation type="submission" date="2019-07" db="EMBL/GenBank/DDBJ databases">
        <title>Whole genome shotgun sequence of Deinococcus cellulosilyticus NBRC 106333.</title>
        <authorList>
            <person name="Hosoyama A."/>
            <person name="Uohara A."/>
            <person name="Ohji S."/>
            <person name="Ichikawa N."/>
        </authorList>
    </citation>
    <scope>NUCLEOTIDE SEQUENCE [LARGE SCALE GENOMIC DNA]</scope>
    <source>
        <strain evidence="2 3">NBRC 106333</strain>
    </source>
</reference>
<keyword evidence="1" id="KW-0812">Transmembrane</keyword>
<evidence type="ECO:0000313" key="2">
    <source>
        <dbReference type="EMBL" id="GEM49558.1"/>
    </source>
</evidence>
<proteinExistence type="predicted"/>
<dbReference type="RefSeq" id="WP_146890334.1">
    <property type="nucleotide sequence ID" value="NZ_BJXB01000037.1"/>
</dbReference>